<keyword evidence="3" id="KW-1185">Reference proteome</keyword>
<evidence type="ECO:0000313" key="2">
    <source>
        <dbReference type="EMBL" id="RFS26884.1"/>
    </source>
</evidence>
<dbReference type="EMBL" id="QPMM01000001">
    <property type="protein sequence ID" value="RFS26884.1"/>
    <property type="molecule type" value="Genomic_DNA"/>
</dbReference>
<dbReference type="AlphaFoldDB" id="A0A3E1YHR7"/>
<dbReference type="RefSeq" id="WP_116974077.1">
    <property type="nucleotide sequence ID" value="NZ_QPMM01000001.1"/>
</dbReference>
<accession>A0A3E1YHR7</accession>
<proteinExistence type="predicted"/>
<gene>
    <name evidence="2" type="ORF">DVR12_03620</name>
</gene>
<evidence type="ECO:0000313" key="3">
    <source>
        <dbReference type="Proteomes" id="UP000260644"/>
    </source>
</evidence>
<protein>
    <recommendedName>
        <fullName evidence="1">Lantibiotic dehydratase N-terminal domain-containing protein</fullName>
    </recommendedName>
</protein>
<organism evidence="2 3">
    <name type="scientific">Chitinophaga silvatica</name>
    <dbReference type="NCBI Taxonomy" id="2282649"/>
    <lineage>
        <taxon>Bacteria</taxon>
        <taxon>Pseudomonadati</taxon>
        <taxon>Bacteroidota</taxon>
        <taxon>Chitinophagia</taxon>
        <taxon>Chitinophagales</taxon>
        <taxon>Chitinophagaceae</taxon>
        <taxon>Chitinophaga</taxon>
    </lineage>
</organism>
<reference evidence="2 3" key="1">
    <citation type="submission" date="2018-07" db="EMBL/GenBank/DDBJ databases">
        <title>Chitinophaga K2CV101002-2 sp. nov., isolated from a monsoon evergreen broad-leaved forest soil.</title>
        <authorList>
            <person name="Lv Y."/>
        </authorList>
    </citation>
    <scope>NUCLEOTIDE SEQUENCE [LARGE SCALE GENOMIC DNA]</scope>
    <source>
        <strain evidence="2 3">GDMCC 1.1288</strain>
    </source>
</reference>
<dbReference type="Proteomes" id="UP000260644">
    <property type="component" value="Unassembled WGS sequence"/>
</dbReference>
<sequence length="919" mass="107008">MKIFPLSMVRIGGLTYDKVADLECNKIYNIVLEICYSLSLLPQMKNTICDELFIQITQINELERNSLINIKRKIYNDKPLTEKEVTILNNLPSPPLKERLTKYLNLKHKVNSLIELGKSEFSDEYNKIQKKFSAIIKDENFVSGLLLASWDLLTEAGKVYNSNQRSSKESKTEYALAKYFVRSATKTTPFSAFTKVGFAKNTSLNGIPITIDNNCVDNSPASQIRLNNYLYQHLLNILLSYEPFYNKLFVRLNPTITKETNTYKFLINSNNSEAFQHINRSEVIEYIVDQVNQKPIQYFEIYNDLLGTIGNEQELQITSFLLELFEYGLLEFHIPIAGTDPNWSHKLIILLDNYRENQPIQALKSTLIEIKEILDQYIQADVQTRGDIIKKAYKLFMDSYLALHEAAGLNKEERNLMSDFLANAKLDVDKLNSIKKEKVDEDTVKFKHTKNTLLLIKKESFIYEDCKFSLPTQIDETFVKNTIEVANQLNNICAIWDYSYERRESIKKFYLENFSDKKSIDILTFYEKYQIHQKQDKKKENLLEKLYEQYITYSDALKNSISEHHLNSDHSIDISSEFLLDAYKRTTEKDILPESKSSISCFIQPIISYDPTIASKALISSGIVHGYGKFMSRFLHLFEQEAITDILRDWNTAHAGEDIYLENTDASYFTANVHPTLLNYEIQVPGGHNILEADKQISVTGLSVKYDKDLDELILFHTILNKRVYVHDLGFQAHLGRSPLFRLLDLFSTKPPSPIYIIHDTVNGFYDKRFKEQNVNYSEHIILHPRISIDNKIIIQRKTWKIKLQALPILTGLSTDWEIYQTIIQWKYKNNLPDEVFVRINKIQAGSNDEIDLKIIQKRDDYKPQYINFKSPILVMVLTKLLTRVSDELIVEEMLPSSEHLVKVNEEKYVSEFLFQWYN</sequence>
<dbReference type="InterPro" id="IPR006827">
    <property type="entry name" value="Lant_deHydtase_N"/>
</dbReference>
<dbReference type="OrthoDB" id="1207270at2"/>
<feature type="domain" description="Lantibiotic dehydratase N-terminal" evidence="1">
    <location>
        <begin position="138"/>
        <end position="391"/>
    </location>
</feature>
<comment type="caution">
    <text evidence="2">The sequence shown here is derived from an EMBL/GenBank/DDBJ whole genome shotgun (WGS) entry which is preliminary data.</text>
</comment>
<name>A0A3E1YHR7_9BACT</name>
<dbReference type="Pfam" id="PF04738">
    <property type="entry name" value="Lant_dehydr_N"/>
    <property type="match status" value="1"/>
</dbReference>
<evidence type="ECO:0000259" key="1">
    <source>
        <dbReference type="Pfam" id="PF04738"/>
    </source>
</evidence>